<keyword evidence="4" id="KW-1185">Reference proteome</keyword>
<evidence type="ECO:0000259" key="2">
    <source>
        <dbReference type="Pfam" id="PF13386"/>
    </source>
</evidence>
<dbReference type="PANTHER" id="PTHR42208:SF1">
    <property type="entry name" value="HEAVY METAL TRANSPORTER"/>
    <property type="match status" value="1"/>
</dbReference>
<dbReference type="STRING" id="1224947.SAMN05216480_101803"/>
<evidence type="ECO:0000256" key="1">
    <source>
        <dbReference type="SAM" id="Phobius"/>
    </source>
</evidence>
<feature type="domain" description="Urease accessory protein UreH-like transmembrane" evidence="2">
    <location>
        <begin position="5"/>
        <end position="203"/>
    </location>
</feature>
<dbReference type="OrthoDB" id="594443at2"/>
<feature type="transmembrane region" description="Helical" evidence="1">
    <location>
        <begin position="126"/>
        <end position="152"/>
    </location>
</feature>
<dbReference type="Pfam" id="PF13386">
    <property type="entry name" value="DsbD_2"/>
    <property type="match status" value="1"/>
</dbReference>
<evidence type="ECO:0000313" key="3">
    <source>
        <dbReference type="EMBL" id="SFU33316.1"/>
    </source>
</evidence>
<organism evidence="3 4">
    <name type="scientific">Pustulibacterium marinum</name>
    <dbReference type="NCBI Taxonomy" id="1224947"/>
    <lineage>
        <taxon>Bacteria</taxon>
        <taxon>Pseudomonadati</taxon>
        <taxon>Bacteroidota</taxon>
        <taxon>Flavobacteriia</taxon>
        <taxon>Flavobacteriales</taxon>
        <taxon>Flavobacteriaceae</taxon>
        <taxon>Pustulibacterium</taxon>
    </lineage>
</organism>
<feature type="transmembrane region" description="Helical" evidence="1">
    <location>
        <begin position="49"/>
        <end position="68"/>
    </location>
</feature>
<sequence>MFASAFILGLLGSFHCVGMCGPIAFMLPLDRDKPLKKFFQILSYHFGRFTSYASVGAIFGILGTGFYLSGYQQQLSIAVGILMIIAVVLPTKTLQKTGITKPIFKAISNVKSALGKQFKKRSFSSLFSIGFLNGLLPCGLVYMAIFGALALGKPIESALYMIAFGLGTLPLMSAAAYLGNFLTIATRQRIQKLVPVFVAIIGVFFILRGLGLGIPYVSPSNMSLMVKAQPNCH</sequence>
<keyword evidence="1" id="KW-0472">Membrane</keyword>
<evidence type="ECO:0000313" key="4">
    <source>
        <dbReference type="Proteomes" id="UP000199138"/>
    </source>
</evidence>
<dbReference type="AlphaFoldDB" id="A0A1I7FB76"/>
<dbReference type="EMBL" id="FPBK01000001">
    <property type="protein sequence ID" value="SFU33316.1"/>
    <property type="molecule type" value="Genomic_DNA"/>
</dbReference>
<dbReference type="RefSeq" id="WP_093023188.1">
    <property type="nucleotide sequence ID" value="NZ_FPBK01000001.1"/>
</dbReference>
<feature type="transmembrane region" description="Helical" evidence="1">
    <location>
        <begin position="6"/>
        <end position="29"/>
    </location>
</feature>
<dbReference type="InterPro" id="IPR039447">
    <property type="entry name" value="UreH-like_TM_dom"/>
</dbReference>
<protein>
    <recommendedName>
        <fullName evidence="2">Urease accessory protein UreH-like transmembrane domain-containing protein</fullName>
    </recommendedName>
</protein>
<keyword evidence="1" id="KW-0812">Transmembrane</keyword>
<feature type="transmembrane region" description="Helical" evidence="1">
    <location>
        <begin position="158"/>
        <end position="181"/>
    </location>
</feature>
<dbReference type="PANTHER" id="PTHR42208">
    <property type="entry name" value="HEAVY METAL TRANSPORTER-RELATED"/>
    <property type="match status" value="1"/>
</dbReference>
<accession>A0A1I7FB76</accession>
<gene>
    <name evidence="3" type="ORF">SAMN05216480_101803</name>
</gene>
<proteinExistence type="predicted"/>
<keyword evidence="1" id="KW-1133">Transmembrane helix</keyword>
<dbReference type="Proteomes" id="UP000199138">
    <property type="component" value="Unassembled WGS sequence"/>
</dbReference>
<name>A0A1I7FB76_9FLAO</name>
<reference evidence="3 4" key="1">
    <citation type="submission" date="2016-10" db="EMBL/GenBank/DDBJ databases">
        <authorList>
            <person name="de Groot N.N."/>
        </authorList>
    </citation>
    <scope>NUCLEOTIDE SEQUENCE [LARGE SCALE GENOMIC DNA]</scope>
    <source>
        <strain evidence="3 4">CGMCC 1.12333</strain>
    </source>
</reference>
<feature type="transmembrane region" description="Helical" evidence="1">
    <location>
        <begin position="193"/>
        <end position="217"/>
    </location>
</feature>